<dbReference type="EMBL" id="JRHA01000003">
    <property type="protein sequence ID" value="PQK11519.1"/>
    <property type="molecule type" value="Genomic_DNA"/>
</dbReference>
<dbReference type="InterPro" id="IPR011146">
    <property type="entry name" value="HIT-like"/>
</dbReference>
<dbReference type="GO" id="GO:0016787">
    <property type="term" value="F:hydrolase activity"/>
    <property type="evidence" value="ECO:0007669"/>
    <property type="project" value="UniProtKB-KW"/>
</dbReference>
<dbReference type="Pfam" id="PF11969">
    <property type="entry name" value="DcpS_C"/>
    <property type="match status" value="1"/>
</dbReference>
<dbReference type="PROSITE" id="PS51084">
    <property type="entry name" value="HIT_2"/>
    <property type="match status" value="1"/>
</dbReference>
<dbReference type="PANTHER" id="PTHR12486:SF5">
    <property type="entry name" value="ADENOSINE 5'-MONOPHOSPHORAMIDASE HINT3"/>
    <property type="match status" value="1"/>
</dbReference>
<keyword evidence="1" id="KW-0547">Nucleotide-binding</keyword>
<feature type="short sequence motif" description="Histidine triad motif" evidence="3">
    <location>
        <begin position="125"/>
        <end position="129"/>
    </location>
</feature>
<evidence type="ECO:0000256" key="1">
    <source>
        <dbReference type="ARBA" id="ARBA00022741"/>
    </source>
</evidence>
<accession>A0A2S7Y643</accession>
<sequence length="165" mass="19730">MLKEIWHYLANLEWTERVQLICKFCHRGNFTNIVYEDDDVIAIDNVRLAGQHHWLIMPKRHVARDIESLNGGHAALLEEMDRVKDYLLEQNCPDLPRSAVHSGYHRGRRKLVGNIFYPDIVSIHHLHLHVIVRPRLAMRLFKYPPWLPLMWKSDTRVLREIRRQM</sequence>
<name>A0A2S7Y643_BEABA</name>
<dbReference type="Gene3D" id="3.30.428.10">
    <property type="entry name" value="HIT-like"/>
    <property type="match status" value="1"/>
</dbReference>
<dbReference type="SUPFAM" id="SSF54197">
    <property type="entry name" value="HIT-like"/>
    <property type="match status" value="1"/>
</dbReference>
<gene>
    <name evidence="5" type="ORF">BB8028_0003g01440</name>
</gene>
<evidence type="ECO:0000256" key="2">
    <source>
        <dbReference type="ARBA" id="ARBA00022801"/>
    </source>
</evidence>
<evidence type="ECO:0000313" key="6">
    <source>
        <dbReference type="Proteomes" id="UP000237441"/>
    </source>
</evidence>
<reference evidence="5 6" key="1">
    <citation type="submission" date="2016-07" db="EMBL/GenBank/DDBJ databases">
        <title>Comparative genomics of the entomopathogenic fungus Beauveria bassiana.</title>
        <authorList>
            <person name="Valero Jimenez C.A."/>
            <person name="Zwaan B.J."/>
            <person name="Van Kan J.A."/>
            <person name="Takken W."/>
            <person name="Debets A.J."/>
            <person name="Schoustra S.E."/>
            <person name="Koenraadt C.J."/>
        </authorList>
    </citation>
    <scope>NUCLEOTIDE SEQUENCE [LARGE SCALE GENOMIC DNA]</scope>
    <source>
        <strain evidence="5 6">ARSEF 8028</strain>
    </source>
</reference>
<keyword evidence="2" id="KW-0378">Hydrolase</keyword>
<dbReference type="PANTHER" id="PTHR12486">
    <property type="entry name" value="APRATAXIN-RELATED"/>
    <property type="match status" value="1"/>
</dbReference>
<protein>
    <recommendedName>
        <fullName evidence="4">HIT domain-containing protein</fullName>
    </recommendedName>
</protein>
<dbReference type="Proteomes" id="UP000237441">
    <property type="component" value="Unassembled WGS sequence"/>
</dbReference>
<proteinExistence type="predicted"/>
<dbReference type="OrthoDB" id="5133390at2759"/>
<evidence type="ECO:0000256" key="3">
    <source>
        <dbReference type="PROSITE-ProRule" id="PRU00464"/>
    </source>
</evidence>
<evidence type="ECO:0000259" key="4">
    <source>
        <dbReference type="PROSITE" id="PS51084"/>
    </source>
</evidence>
<organism evidence="5 6">
    <name type="scientific">Beauveria bassiana</name>
    <name type="common">White muscardine disease fungus</name>
    <name type="synonym">Tritirachium shiotae</name>
    <dbReference type="NCBI Taxonomy" id="176275"/>
    <lineage>
        <taxon>Eukaryota</taxon>
        <taxon>Fungi</taxon>
        <taxon>Dikarya</taxon>
        <taxon>Ascomycota</taxon>
        <taxon>Pezizomycotina</taxon>
        <taxon>Sordariomycetes</taxon>
        <taxon>Hypocreomycetidae</taxon>
        <taxon>Hypocreales</taxon>
        <taxon>Cordycipitaceae</taxon>
        <taxon>Beauveria</taxon>
    </lineage>
</organism>
<dbReference type="GO" id="GO:0000166">
    <property type="term" value="F:nucleotide binding"/>
    <property type="evidence" value="ECO:0007669"/>
    <property type="project" value="UniProtKB-KW"/>
</dbReference>
<comment type="caution">
    <text evidence="5">The sequence shown here is derived from an EMBL/GenBank/DDBJ whole genome shotgun (WGS) entry which is preliminary data.</text>
</comment>
<evidence type="ECO:0000313" key="5">
    <source>
        <dbReference type="EMBL" id="PQK11519.1"/>
    </source>
</evidence>
<dbReference type="AlphaFoldDB" id="A0A2S7Y643"/>
<feature type="domain" description="HIT" evidence="4">
    <location>
        <begin position="20"/>
        <end position="141"/>
    </location>
</feature>
<dbReference type="InterPro" id="IPR036265">
    <property type="entry name" value="HIT-like_sf"/>
</dbReference>